<evidence type="ECO:0000256" key="2">
    <source>
        <dbReference type="ARBA" id="ARBA00006574"/>
    </source>
</evidence>
<keyword evidence="4" id="KW-0611">Plant defense</keyword>
<keyword evidence="10" id="KW-1185">Reference proteome</keyword>
<evidence type="ECO:0000313" key="9">
    <source>
        <dbReference type="EMBL" id="GFY80429.1"/>
    </source>
</evidence>
<evidence type="ECO:0000313" key="10">
    <source>
        <dbReference type="Proteomes" id="UP000585474"/>
    </source>
</evidence>
<sequence length="260" mass="29765">MGEGEGRSLVETPTWAVATVVLVMVTLGFFFQGSLKQFGKWLDRTKRKALLAALDKIKEELMLFGLLSLLMGHWIIFVAKICVKSSVLSSRFYPCLPRTDMRASMSLNHFTISSSSYVNYSVSREQVNDVHNGFCSELQHLFSVQGHDSFASYESLEQLHRFLFVLGVTHVAYSFFAIALATIKVSFSPSKHTAFLRQFWSSINRADYMALRLGFITTHQLSLSYDFHNYMLRSIEDEFCDIVGIRYYYLLYFGAGFAYM</sequence>
<accession>A0A7J0E3C9</accession>
<feature type="transmembrane region" description="Helical" evidence="8">
    <location>
        <begin position="12"/>
        <end position="31"/>
    </location>
</feature>
<dbReference type="EMBL" id="BJWL01000001">
    <property type="protein sequence ID" value="GFY80429.1"/>
    <property type="molecule type" value="Genomic_DNA"/>
</dbReference>
<reference evidence="9 10" key="1">
    <citation type="submission" date="2019-07" db="EMBL/GenBank/DDBJ databases">
        <title>De Novo Assembly of kiwifruit Actinidia rufa.</title>
        <authorList>
            <person name="Sugita-Konishi S."/>
            <person name="Sato K."/>
            <person name="Mori E."/>
            <person name="Abe Y."/>
            <person name="Kisaki G."/>
            <person name="Hamano K."/>
            <person name="Suezawa K."/>
            <person name="Otani M."/>
            <person name="Fukuda T."/>
            <person name="Manabe T."/>
            <person name="Gomi K."/>
            <person name="Tabuchi M."/>
            <person name="Akimitsu K."/>
            <person name="Kataoka I."/>
        </authorList>
    </citation>
    <scope>NUCLEOTIDE SEQUENCE [LARGE SCALE GENOMIC DNA]</scope>
    <source>
        <strain evidence="10">cv. Fuchu</strain>
    </source>
</reference>
<keyword evidence="6 8" id="KW-0472">Membrane</keyword>
<evidence type="ECO:0000256" key="3">
    <source>
        <dbReference type="ARBA" id="ARBA00022692"/>
    </source>
</evidence>
<dbReference type="AlphaFoldDB" id="A0A7J0E3C9"/>
<dbReference type="Pfam" id="PF03094">
    <property type="entry name" value="Mlo"/>
    <property type="match status" value="2"/>
</dbReference>
<organism evidence="9 10">
    <name type="scientific">Actinidia rufa</name>
    <dbReference type="NCBI Taxonomy" id="165716"/>
    <lineage>
        <taxon>Eukaryota</taxon>
        <taxon>Viridiplantae</taxon>
        <taxon>Streptophyta</taxon>
        <taxon>Embryophyta</taxon>
        <taxon>Tracheophyta</taxon>
        <taxon>Spermatophyta</taxon>
        <taxon>Magnoliopsida</taxon>
        <taxon>eudicotyledons</taxon>
        <taxon>Gunneridae</taxon>
        <taxon>Pentapetalae</taxon>
        <taxon>asterids</taxon>
        <taxon>Ericales</taxon>
        <taxon>Actinidiaceae</taxon>
        <taxon>Actinidia</taxon>
    </lineage>
</organism>
<feature type="transmembrane region" description="Helical" evidence="8">
    <location>
        <begin position="61"/>
        <end position="83"/>
    </location>
</feature>
<dbReference type="GO" id="GO:0006952">
    <property type="term" value="P:defense response"/>
    <property type="evidence" value="ECO:0007669"/>
    <property type="project" value="UniProtKB-KW"/>
</dbReference>
<evidence type="ECO:0000256" key="1">
    <source>
        <dbReference type="ARBA" id="ARBA00004141"/>
    </source>
</evidence>
<proteinExistence type="inferred from homology"/>
<comment type="similarity">
    <text evidence="2">Belongs to the MLO family.</text>
</comment>
<dbReference type="OrthoDB" id="1388414at2759"/>
<name>A0A7J0E3C9_9ERIC</name>
<keyword evidence="3 8" id="KW-0812">Transmembrane</keyword>
<comment type="caution">
    <text evidence="9">The sequence shown here is derived from an EMBL/GenBank/DDBJ whole genome shotgun (WGS) entry which is preliminary data.</text>
</comment>
<dbReference type="InterPro" id="IPR004326">
    <property type="entry name" value="Mlo"/>
</dbReference>
<comment type="subcellular location">
    <subcellularLocation>
        <location evidence="1">Membrane</location>
        <topology evidence="1">Multi-pass membrane protein</topology>
    </subcellularLocation>
</comment>
<evidence type="ECO:0000256" key="4">
    <source>
        <dbReference type="ARBA" id="ARBA00022821"/>
    </source>
</evidence>
<dbReference type="Proteomes" id="UP000585474">
    <property type="component" value="Unassembled WGS sequence"/>
</dbReference>
<evidence type="ECO:0000256" key="5">
    <source>
        <dbReference type="ARBA" id="ARBA00022989"/>
    </source>
</evidence>
<keyword evidence="5 8" id="KW-1133">Transmembrane helix</keyword>
<dbReference type="GO" id="GO:0016020">
    <property type="term" value="C:membrane"/>
    <property type="evidence" value="ECO:0007669"/>
    <property type="project" value="UniProtKB-SubCell"/>
</dbReference>
<feature type="transmembrane region" description="Helical" evidence="8">
    <location>
        <begin position="162"/>
        <end position="183"/>
    </location>
</feature>
<dbReference type="PANTHER" id="PTHR31942:SF62">
    <property type="entry name" value="MLO-LIKE PROTEIN"/>
    <property type="match status" value="1"/>
</dbReference>
<evidence type="ECO:0000256" key="7">
    <source>
        <dbReference type="ARBA" id="ARBA00023265"/>
    </source>
</evidence>
<dbReference type="PANTHER" id="PTHR31942">
    <property type="entry name" value="MLO-LIKE PROTEIN 1"/>
    <property type="match status" value="1"/>
</dbReference>
<keyword evidence="7" id="KW-0568">Pathogenesis-related protein</keyword>
<evidence type="ECO:0000256" key="6">
    <source>
        <dbReference type="ARBA" id="ARBA00023136"/>
    </source>
</evidence>
<evidence type="ECO:0000256" key="8">
    <source>
        <dbReference type="SAM" id="Phobius"/>
    </source>
</evidence>
<gene>
    <name evidence="9" type="ORF">Acr_01g0002380</name>
</gene>
<protein>
    <submittedName>
        <fullName evidence="9">Seven transmembrane MLO family protein</fullName>
    </submittedName>
</protein>